<feature type="compositionally biased region" description="Basic residues" evidence="1">
    <location>
        <begin position="77"/>
        <end position="101"/>
    </location>
</feature>
<keyword evidence="3" id="KW-1185">Reference proteome</keyword>
<protein>
    <submittedName>
        <fullName evidence="2">AMP-binding protein</fullName>
    </submittedName>
</protein>
<sequence length="101" mass="11387">MALRSVAGTYELLVREPRVAAGYWGQPEQSRAAFTTDGWYRSGETGELVDREAPERAGCAPPAVSPMTPSWPTAPGRHQRNPRRSARPRRRSVARRDRSRR</sequence>
<dbReference type="AlphaFoldDB" id="A0A6G4AIN3"/>
<accession>A0A6G4AIN3</accession>
<reference evidence="2" key="1">
    <citation type="submission" date="2020-02" db="EMBL/GenBank/DDBJ databases">
        <title>A new Streptomyces sp. for controlling soil-borne diseases.</title>
        <authorList>
            <person name="Li X."/>
            <person name="Tian Y."/>
            <person name="Gao K."/>
        </authorList>
    </citation>
    <scope>NUCLEOTIDE SEQUENCE [LARGE SCALE GENOMIC DNA]</scope>
    <source>
        <strain evidence="2">0250</strain>
    </source>
</reference>
<dbReference type="Gene3D" id="3.40.50.12780">
    <property type="entry name" value="N-terminal domain of ligase-like"/>
    <property type="match status" value="1"/>
</dbReference>
<evidence type="ECO:0000313" key="2">
    <source>
        <dbReference type="EMBL" id="NEW72664.1"/>
    </source>
</evidence>
<proteinExistence type="predicted"/>
<evidence type="ECO:0000313" key="3">
    <source>
        <dbReference type="Proteomes" id="UP000476310"/>
    </source>
</evidence>
<dbReference type="EMBL" id="JAAIKT010000023">
    <property type="protein sequence ID" value="NEW72664.1"/>
    <property type="molecule type" value="Genomic_DNA"/>
</dbReference>
<name>A0A6G4AIN3_9ACTN</name>
<comment type="caution">
    <text evidence="2">The sequence shown here is derived from an EMBL/GenBank/DDBJ whole genome shotgun (WGS) entry which is preliminary data.</text>
</comment>
<gene>
    <name evidence="2" type="ORF">G4H13_20235</name>
</gene>
<feature type="region of interest" description="Disordered" evidence="1">
    <location>
        <begin position="53"/>
        <end position="101"/>
    </location>
</feature>
<dbReference type="InterPro" id="IPR042099">
    <property type="entry name" value="ANL_N_sf"/>
</dbReference>
<evidence type="ECO:0000256" key="1">
    <source>
        <dbReference type="SAM" id="MobiDB-lite"/>
    </source>
</evidence>
<organism evidence="2 3">
    <name type="scientific">Streptomyces rhizosphaericus</name>
    <dbReference type="NCBI Taxonomy" id="114699"/>
    <lineage>
        <taxon>Bacteria</taxon>
        <taxon>Bacillati</taxon>
        <taxon>Actinomycetota</taxon>
        <taxon>Actinomycetes</taxon>
        <taxon>Kitasatosporales</taxon>
        <taxon>Streptomycetaceae</taxon>
        <taxon>Streptomyces</taxon>
        <taxon>Streptomyces violaceusniger group</taxon>
    </lineage>
</organism>
<dbReference type="Proteomes" id="UP000476310">
    <property type="component" value="Unassembled WGS sequence"/>
</dbReference>
<dbReference type="SUPFAM" id="SSF56801">
    <property type="entry name" value="Acetyl-CoA synthetase-like"/>
    <property type="match status" value="1"/>
</dbReference>